<feature type="transmembrane region" description="Helical" evidence="1">
    <location>
        <begin position="12"/>
        <end position="33"/>
    </location>
</feature>
<evidence type="ECO:0000256" key="1">
    <source>
        <dbReference type="SAM" id="Phobius"/>
    </source>
</evidence>
<feature type="transmembrane region" description="Helical" evidence="1">
    <location>
        <begin position="45"/>
        <end position="64"/>
    </location>
</feature>
<keyword evidence="3" id="KW-1185">Reference proteome</keyword>
<gene>
    <name evidence="2" type="ORF">ACFORJ_03495</name>
</gene>
<accession>A0ABV7ZPR4</accession>
<feature type="transmembrane region" description="Helical" evidence="1">
    <location>
        <begin position="102"/>
        <end position="119"/>
    </location>
</feature>
<feature type="transmembrane region" description="Helical" evidence="1">
    <location>
        <begin position="76"/>
        <end position="96"/>
    </location>
</feature>
<organism evidence="2 3">
    <name type="scientific">Corynebacterium hansenii</name>
    <dbReference type="NCBI Taxonomy" id="394964"/>
    <lineage>
        <taxon>Bacteria</taxon>
        <taxon>Bacillati</taxon>
        <taxon>Actinomycetota</taxon>
        <taxon>Actinomycetes</taxon>
        <taxon>Mycobacteriales</taxon>
        <taxon>Corynebacteriaceae</taxon>
        <taxon>Corynebacterium</taxon>
    </lineage>
</organism>
<keyword evidence="1" id="KW-0472">Membrane</keyword>
<evidence type="ECO:0000313" key="3">
    <source>
        <dbReference type="Proteomes" id="UP001595751"/>
    </source>
</evidence>
<keyword evidence="1" id="KW-0812">Transmembrane</keyword>
<protein>
    <recommendedName>
        <fullName evidence="4">Integral membrane protein</fullName>
    </recommendedName>
</protein>
<sequence length="128" mass="12570">MAADVRAGRPAWLLTLVGGAIAQAVVGMLLLAGDRTGIRPEVARDVVIVGVLGIAVAALVAVLAPSAGSSKVVRRVLIGAVALITFASLAGIVALAVTPWTAVPAGVMIIGLVLLFGGIKSAEGGAGR</sequence>
<comment type="caution">
    <text evidence="2">The sequence shown here is derived from an EMBL/GenBank/DDBJ whole genome shotgun (WGS) entry which is preliminary data.</text>
</comment>
<reference evidence="3" key="1">
    <citation type="journal article" date="2019" name="Int. J. Syst. Evol. Microbiol.">
        <title>The Global Catalogue of Microorganisms (GCM) 10K type strain sequencing project: providing services to taxonomists for standard genome sequencing and annotation.</title>
        <authorList>
            <consortium name="The Broad Institute Genomics Platform"/>
            <consortium name="The Broad Institute Genome Sequencing Center for Infectious Disease"/>
            <person name="Wu L."/>
            <person name="Ma J."/>
        </authorList>
    </citation>
    <scope>NUCLEOTIDE SEQUENCE [LARGE SCALE GENOMIC DNA]</scope>
    <source>
        <strain evidence="3">CCUG 53252</strain>
    </source>
</reference>
<proteinExistence type="predicted"/>
<dbReference type="EMBL" id="JBHRZN010000001">
    <property type="protein sequence ID" value="MFC3849232.1"/>
    <property type="molecule type" value="Genomic_DNA"/>
</dbReference>
<evidence type="ECO:0008006" key="4">
    <source>
        <dbReference type="Google" id="ProtNLM"/>
    </source>
</evidence>
<dbReference type="RefSeq" id="WP_290291074.1">
    <property type="nucleotide sequence ID" value="NZ_CP047211.1"/>
</dbReference>
<keyword evidence="1" id="KW-1133">Transmembrane helix</keyword>
<evidence type="ECO:0000313" key="2">
    <source>
        <dbReference type="EMBL" id="MFC3849232.1"/>
    </source>
</evidence>
<dbReference type="Proteomes" id="UP001595751">
    <property type="component" value="Unassembled WGS sequence"/>
</dbReference>
<name>A0ABV7ZPR4_9CORY</name>